<name>A0ABN9C1E2_9NEOB</name>
<organism evidence="1 2">
    <name type="scientific">Staurois parvus</name>
    <dbReference type="NCBI Taxonomy" id="386267"/>
    <lineage>
        <taxon>Eukaryota</taxon>
        <taxon>Metazoa</taxon>
        <taxon>Chordata</taxon>
        <taxon>Craniata</taxon>
        <taxon>Vertebrata</taxon>
        <taxon>Euteleostomi</taxon>
        <taxon>Amphibia</taxon>
        <taxon>Batrachia</taxon>
        <taxon>Anura</taxon>
        <taxon>Neobatrachia</taxon>
        <taxon>Ranoidea</taxon>
        <taxon>Ranidae</taxon>
        <taxon>Staurois</taxon>
    </lineage>
</organism>
<dbReference type="EMBL" id="CATNWA010007192">
    <property type="protein sequence ID" value="CAI9553536.1"/>
    <property type="molecule type" value="Genomic_DNA"/>
</dbReference>
<evidence type="ECO:0000313" key="1">
    <source>
        <dbReference type="EMBL" id="CAI9553536.1"/>
    </source>
</evidence>
<keyword evidence="2" id="KW-1185">Reference proteome</keyword>
<proteinExistence type="predicted"/>
<reference evidence="1" key="1">
    <citation type="submission" date="2023-05" db="EMBL/GenBank/DDBJ databases">
        <authorList>
            <person name="Stuckert A."/>
        </authorList>
    </citation>
    <scope>NUCLEOTIDE SEQUENCE</scope>
</reference>
<sequence length="77" mass="8804">MTTVGWEPLWPGSSLTNVWPFFKHLHHSNVLLQLSVSSPFPQKALSLVQFHVRFSSLYTRNFITTCCSMHTLTLLSV</sequence>
<accession>A0ABN9C1E2</accession>
<feature type="non-terminal residue" evidence="1">
    <location>
        <position position="77"/>
    </location>
</feature>
<evidence type="ECO:0000313" key="2">
    <source>
        <dbReference type="Proteomes" id="UP001162483"/>
    </source>
</evidence>
<comment type="caution">
    <text evidence="1">The sequence shown here is derived from an EMBL/GenBank/DDBJ whole genome shotgun (WGS) entry which is preliminary data.</text>
</comment>
<protein>
    <submittedName>
        <fullName evidence="1">Uncharacterized protein</fullName>
    </submittedName>
</protein>
<gene>
    <name evidence="1" type="ORF">SPARVUS_LOCUS4061397</name>
</gene>
<dbReference type="Proteomes" id="UP001162483">
    <property type="component" value="Unassembled WGS sequence"/>
</dbReference>